<protein>
    <submittedName>
        <fullName evidence="1">Uncharacterized protein</fullName>
    </submittedName>
</protein>
<dbReference type="VEuPathDB" id="VectorBase:RPRC003162"/>
<dbReference type="HOGENOM" id="CLU_1909258_0_0_1"/>
<dbReference type="AlphaFoldDB" id="T1HGI9"/>
<proteinExistence type="predicted"/>
<evidence type="ECO:0000313" key="1">
    <source>
        <dbReference type="EnsemblMetazoa" id="RPRC003162-PA"/>
    </source>
</evidence>
<name>T1HGI9_RHOPR</name>
<dbReference type="EMBL" id="ACPB03006272">
    <property type="status" value="NOT_ANNOTATED_CDS"/>
    <property type="molecule type" value="Genomic_DNA"/>
</dbReference>
<dbReference type="InParanoid" id="T1HGI9"/>
<accession>T1HGI9</accession>
<organism evidence="1 2">
    <name type="scientific">Rhodnius prolixus</name>
    <name type="common">Triatomid bug</name>
    <dbReference type="NCBI Taxonomy" id="13249"/>
    <lineage>
        <taxon>Eukaryota</taxon>
        <taxon>Metazoa</taxon>
        <taxon>Ecdysozoa</taxon>
        <taxon>Arthropoda</taxon>
        <taxon>Hexapoda</taxon>
        <taxon>Insecta</taxon>
        <taxon>Pterygota</taxon>
        <taxon>Neoptera</taxon>
        <taxon>Paraneoptera</taxon>
        <taxon>Hemiptera</taxon>
        <taxon>Heteroptera</taxon>
        <taxon>Panheteroptera</taxon>
        <taxon>Cimicomorpha</taxon>
        <taxon>Reduviidae</taxon>
        <taxon>Triatominae</taxon>
        <taxon>Rhodnius</taxon>
    </lineage>
</organism>
<evidence type="ECO:0000313" key="2">
    <source>
        <dbReference type="Proteomes" id="UP000015103"/>
    </source>
</evidence>
<dbReference type="Proteomes" id="UP000015103">
    <property type="component" value="Unassembled WGS sequence"/>
</dbReference>
<sequence length="133" mass="14573">MGLPKIGCINFKSDVPINPKSKSANIVILPTGHGSGSVANAQGSSAPPVATSHQIITQQVSVKWGVSHRAQNYKYKEVQEPYLVKFIATSNHIRKALISGLPPPENRKKLRAKFQYSEDQMKATLLDVGQRTH</sequence>
<reference evidence="1" key="1">
    <citation type="submission" date="2015-05" db="UniProtKB">
        <authorList>
            <consortium name="EnsemblMetazoa"/>
        </authorList>
    </citation>
    <scope>IDENTIFICATION</scope>
</reference>
<dbReference type="EnsemblMetazoa" id="RPRC003162-RA">
    <property type="protein sequence ID" value="RPRC003162-PA"/>
    <property type="gene ID" value="RPRC003162"/>
</dbReference>
<keyword evidence="2" id="KW-1185">Reference proteome</keyword>